<dbReference type="Proteomes" id="UP001180754">
    <property type="component" value="Unassembled WGS sequence"/>
</dbReference>
<name>A0ABU2X7A2_9ACTN</name>
<proteinExistence type="predicted"/>
<reference evidence="1" key="1">
    <citation type="submission" date="2024-05" db="EMBL/GenBank/DDBJ databases">
        <title>30 novel species of actinomycetes from the DSMZ collection.</title>
        <authorList>
            <person name="Nouioui I."/>
        </authorList>
    </citation>
    <scope>NUCLEOTIDE SEQUENCE</scope>
    <source>
        <strain evidence="1">DSM 41529</strain>
    </source>
</reference>
<keyword evidence="2" id="KW-1185">Reference proteome</keyword>
<evidence type="ECO:0000313" key="2">
    <source>
        <dbReference type="Proteomes" id="UP001180754"/>
    </source>
</evidence>
<dbReference type="RefSeq" id="WP_311721581.1">
    <property type="nucleotide sequence ID" value="NZ_JAVRFD010000001.1"/>
</dbReference>
<accession>A0ABU2X7A2</accession>
<protein>
    <submittedName>
        <fullName evidence="1">Uncharacterized protein</fullName>
    </submittedName>
</protein>
<comment type="caution">
    <text evidence="1">The sequence shown here is derived from an EMBL/GenBank/DDBJ whole genome shotgun (WGS) entry which is preliminary data.</text>
</comment>
<sequence>MRVPRDRAPHAPGGGGRVLVVGSVNLGLGRTPPRLPRGGRGAHQALAARRRCADVTLLGSGGVVAPVQGGLAVHPTA</sequence>
<organism evidence="1 2">
    <name type="scientific">Streptomyces lonegramiae</name>
    <dbReference type="NCBI Taxonomy" id="3075524"/>
    <lineage>
        <taxon>Bacteria</taxon>
        <taxon>Bacillati</taxon>
        <taxon>Actinomycetota</taxon>
        <taxon>Actinomycetes</taxon>
        <taxon>Kitasatosporales</taxon>
        <taxon>Streptomycetaceae</taxon>
        <taxon>Streptomyces</taxon>
    </lineage>
</organism>
<gene>
    <name evidence="1" type="ORF">RND15_01135</name>
</gene>
<dbReference type="EMBL" id="JAVRFD010000001">
    <property type="protein sequence ID" value="MDT0541319.1"/>
    <property type="molecule type" value="Genomic_DNA"/>
</dbReference>
<evidence type="ECO:0000313" key="1">
    <source>
        <dbReference type="EMBL" id="MDT0541319.1"/>
    </source>
</evidence>